<dbReference type="FunFam" id="1.25.40.10:FF:000381">
    <property type="entry name" value="Pentatricopeptide repeat-containing protein"/>
    <property type="match status" value="1"/>
</dbReference>
<dbReference type="AlphaFoldDB" id="A0A9J5ZJH8"/>
<keyword evidence="4" id="KW-1185">Reference proteome</keyword>
<dbReference type="FunFam" id="1.25.40.10:FF:000158">
    <property type="entry name" value="pentatricopeptide repeat-containing protein At2g33680"/>
    <property type="match status" value="1"/>
</dbReference>
<accession>A0A9J5ZJH8</accession>
<feature type="repeat" description="PPR" evidence="2">
    <location>
        <begin position="128"/>
        <end position="162"/>
    </location>
</feature>
<evidence type="ECO:0000256" key="1">
    <source>
        <dbReference type="ARBA" id="ARBA00022737"/>
    </source>
</evidence>
<protein>
    <recommendedName>
        <fullName evidence="5">Pentatricopeptide repeat-containing protein</fullName>
    </recommendedName>
</protein>
<dbReference type="InterPro" id="IPR011990">
    <property type="entry name" value="TPR-like_helical_dom_sf"/>
</dbReference>
<dbReference type="Proteomes" id="UP000824120">
    <property type="component" value="Chromosome 4"/>
</dbReference>
<dbReference type="PANTHER" id="PTHR47926:SF476">
    <property type="entry name" value="PENTATRICOPEPTIDE REPEAT-CONTAINING PROTEIN"/>
    <property type="match status" value="1"/>
</dbReference>
<dbReference type="Pfam" id="PF13041">
    <property type="entry name" value="PPR_2"/>
    <property type="match status" value="2"/>
</dbReference>
<organism evidence="3 4">
    <name type="scientific">Solanum commersonii</name>
    <name type="common">Commerson's wild potato</name>
    <name type="synonym">Commerson's nightshade</name>
    <dbReference type="NCBI Taxonomy" id="4109"/>
    <lineage>
        <taxon>Eukaryota</taxon>
        <taxon>Viridiplantae</taxon>
        <taxon>Streptophyta</taxon>
        <taxon>Embryophyta</taxon>
        <taxon>Tracheophyta</taxon>
        <taxon>Spermatophyta</taxon>
        <taxon>Magnoliopsida</taxon>
        <taxon>eudicotyledons</taxon>
        <taxon>Gunneridae</taxon>
        <taxon>Pentapetalae</taxon>
        <taxon>asterids</taxon>
        <taxon>lamiids</taxon>
        <taxon>Solanales</taxon>
        <taxon>Solanaceae</taxon>
        <taxon>Solanoideae</taxon>
        <taxon>Solaneae</taxon>
        <taxon>Solanum</taxon>
    </lineage>
</organism>
<sequence>MGMNAASVLNHIINGEPTTPCSSKEATSSRAKALTTTIINHLRLGRLGKAVSVLFSAPVPFPFALYAHLFRICASKKAIVEVRKVESHLVSFAPTPPVFLLNRAIEAYGKCGCLVDARELFDEMPQRDGGSWNAMVTAYSQNGYAGKALDVFSDIHKSGIFAAEVTFASVLASCASTLALWLSRQVHALVFKYGFGGNVILGSSLVDVYGKCRRMGDARRMFDEIERPNAVTWNVIVRRYLEMGNGKESVFLFFKMISLNVRPLTFTVSNALVACSSFRGFREVIQIHGLIIKISYEEDEVVSCSLIDVYAKCGDLVCARTIFDLLSLKNLIHWTSMVSGYTLSGKTRLARELFDRMPERSIVSWNAMLAGYAHNSQWDEAMELIILMCNDMRNTDRVTVSLILNVSAGLSDLELGKQVHGYMYRHGFYSDLSVANALLDMYGKCGNLRKARAWFYKMRHFRDMVSWNALLSSYARHRMSEEALVIFWEMQQEATPSKFTFATLLAVCANIFAREQGKQIHGFLIRNGYDLDIVIRGALVDMYSKCRCLDYALNVFIGTSVKDVVLWNSLMLGCYYNKQSEAILKLFELMKEDGVKPDSTTFQAVLLACISQGCVKLGGQYFNSLSQDYFIIPQVEHYESMIKLYGLHGFFDELQDFVEKMPFQPTAPMLARVFDSSKEYNNTRLAKAIVARICRHKPDCALWNFLVCQIAEYCSDTKYFTGAKYCREADLPETGWYIDLNIRGYLSKNNFTRECKHLIVIFTSKSKEYCIISLYLLRYLAGQKLIATSEERKAI</sequence>
<proteinExistence type="predicted"/>
<dbReference type="Gene3D" id="1.25.40.10">
    <property type="entry name" value="Tetratricopeptide repeat domain"/>
    <property type="match status" value="5"/>
</dbReference>
<dbReference type="OrthoDB" id="731210at2759"/>
<feature type="repeat" description="PPR" evidence="2">
    <location>
        <begin position="463"/>
        <end position="497"/>
    </location>
</feature>
<dbReference type="InterPro" id="IPR002885">
    <property type="entry name" value="PPR_rpt"/>
</dbReference>
<dbReference type="Pfam" id="PF01535">
    <property type="entry name" value="PPR"/>
    <property type="match status" value="8"/>
</dbReference>
<evidence type="ECO:0000256" key="2">
    <source>
        <dbReference type="PROSITE-ProRule" id="PRU00708"/>
    </source>
</evidence>
<keyword evidence="1" id="KW-0677">Repeat</keyword>
<dbReference type="GO" id="GO:0009451">
    <property type="term" value="P:RNA modification"/>
    <property type="evidence" value="ECO:0007669"/>
    <property type="project" value="InterPro"/>
</dbReference>
<evidence type="ECO:0000313" key="3">
    <source>
        <dbReference type="EMBL" id="KAG5612084.1"/>
    </source>
</evidence>
<comment type="caution">
    <text evidence="3">The sequence shown here is derived from an EMBL/GenBank/DDBJ whole genome shotgun (WGS) entry which is preliminary data.</text>
</comment>
<dbReference type="InterPro" id="IPR046960">
    <property type="entry name" value="PPR_At4g14850-like_plant"/>
</dbReference>
<feature type="repeat" description="PPR" evidence="2">
    <location>
        <begin position="229"/>
        <end position="263"/>
    </location>
</feature>
<dbReference type="GO" id="GO:0003723">
    <property type="term" value="F:RNA binding"/>
    <property type="evidence" value="ECO:0007669"/>
    <property type="project" value="InterPro"/>
</dbReference>
<dbReference type="PANTHER" id="PTHR47926">
    <property type="entry name" value="PENTATRICOPEPTIDE REPEAT-CONTAINING PROTEIN"/>
    <property type="match status" value="1"/>
</dbReference>
<feature type="repeat" description="PPR" evidence="2">
    <location>
        <begin position="330"/>
        <end position="364"/>
    </location>
</feature>
<dbReference type="NCBIfam" id="TIGR00756">
    <property type="entry name" value="PPR"/>
    <property type="match status" value="5"/>
</dbReference>
<gene>
    <name evidence="3" type="ORF">H5410_023365</name>
</gene>
<evidence type="ECO:0008006" key="5">
    <source>
        <dbReference type="Google" id="ProtNLM"/>
    </source>
</evidence>
<dbReference type="PROSITE" id="PS51375">
    <property type="entry name" value="PPR"/>
    <property type="match status" value="5"/>
</dbReference>
<name>A0A9J5ZJH8_SOLCO</name>
<reference evidence="3 4" key="1">
    <citation type="submission" date="2020-09" db="EMBL/GenBank/DDBJ databases">
        <title>De no assembly of potato wild relative species, Solanum commersonii.</title>
        <authorList>
            <person name="Cho K."/>
        </authorList>
    </citation>
    <scope>NUCLEOTIDE SEQUENCE [LARGE SCALE GENOMIC DNA]</scope>
    <source>
        <strain evidence="3">LZ3.2</strain>
        <tissue evidence="3">Leaf</tissue>
    </source>
</reference>
<dbReference type="EMBL" id="JACXVP010000004">
    <property type="protein sequence ID" value="KAG5612084.1"/>
    <property type="molecule type" value="Genomic_DNA"/>
</dbReference>
<dbReference type="FunFam" id="1.25.40.10:FF:000425">
    <property type="entry name" value="Pentatricopeptide repeat-containing protein At3g26540"/>
    <property type="match status" value="1"/>
</dbReference>
<feature type="repeat" description="PPR" evidence="2">
    <location>
        <begin position="563"/>
        <end position="597"/>
    </location>
</feature>
<dbReference type="GO" id="GO:0099402">
    <property type="term" value="P:plant organ development"/>
    <property type="evidence" value="ECO:0007669"/>
    <property type="project" value="UniProtKB-ARBA"/>
</dbReference>
<evidence type="ECO:0000313" key="4">
    <source>
        <dbReference type="Proteomes" id="UP000824120"/>
    </source>
</evidence>